<feature type="transmembrane region" description="Helical" evidence="1">
    <location>
        <begin position="65"/>
        <end position="87"/>
    </location>
</feature>
<protein>
    <recommendedName>
        <fullName evidence="3">Polysaccharide biosynthesis protein C-terminal domain-containing protein</fullName>
    </recommendedName>
</protein>
<keyword evidence="1" id="KW-0472">Membrane</keyword>
<evidence type="ECO:0000313" key="2">
    <source>
        <dbReference type="EMBL" id="GAI57489.1"/>
    </source>
</evidence>
<feature type="non-terminal residue" evidence="2">
    <location>
        <position position="134"/>
    </location>
</feature>
<name>X1RPR7_9ZZZZ</name>
<sequence>MGLVYVGLALLNVALNIILVLFIGIIGAAIATLITSLVALAVSILLFAFSRPLSAAFFGGVDATFYIKIAAFLVFLTAFDQIMANYFRAFQQMKKYAIFTISSAIGQIALTAYLVLVADWGLSGVFVSILVIMA</sequence>
<dbReference type="EMBL" id="BARV01038144">
    <property type="protein sequence ID" value="GAI57489.1"/>
    <property type="molecule type" value="Genomic_DNA"/>
</dbReference>
<dbReference type="AlphaFoldDB" id="X1RPR7"/>
<evidence type="ECO:0000256" key="1">
    <source>
        <dbReference type="SAM" id="Phobius"/>
    </source>
</evidence>
<organism evidence="2">
    <name type="scientific">marine sediment metagenome</name>
    <dbReference type="NCBI Taxonomy" id="412755"/>
    <lineage>
        <taxon>unclassified sequences</taxon>
        <taxon>metagenomes</taxon>
        <taxon>ecological metagenomes</taxon>
    </lineage>
</organism>
<reference evidence="2" key="1">
    <citation type="journal article" date="2014" name="Front. Microbiol.">
        <title>High frequency of phylogenetically diverse reductive dehalogenase-homologous genes in deep subseafloor sedimentary metagenomes.</title>
        <authorList>
            <person name="Kawai M."/>
            <person name="Futagami T."/>
            <person name="Toyoda A."/>
            <person name="Takaki Y."/>
            <person name="Nishi S."/>
            <person name="Hori S."/>
            <person name="Arai W."/>
            <person name="Tsubouchi T."/>
            <person name="Morono Y."/>
            <person name="Uchiyama I."/>
            <person name="Ito T."/>
            <person name="Fujiyama A."/>
            <person name="Inagaki F."/>
            <person name="Takami H."/>
        </authorList>
    </citation>
    <scope>NUCLEOTIDE SEQUENCE</scope>
    <source>
        <strain evidence="2">Expedition CK06-06</strain>
    </source>
</reference>
<keyword evidence="1" id="KW-0812">Transmembrane</keyword>
<evidence type="ECO:0008006" key="3">
    <source>
        <dbReference type="Google" id="ProtNLM"/>
    </source>
</evidence>
<accession>X1RPR7</accession>
<comment type="caution">
    <text evidence="2">The sequence shown here is derived from an EMBL/GenBank/DDBJ whole genome shotgun (WGS) entry which is preliminary data.</text>
</comment>
<gene>
    <name evidence="2" type="ORF">S06H3_58846</name>
</gene>
<feature type="transmembrane region" description="Helical" evidence="1">
    <location>
        <begin position="37"/>
        <end position="59"/>
    </location>
</feature>
<proteinExistence type="predicted"/>
<feature type="transmembrane region" description="Helical" evidence="1">
    <location>
        <begin position="6"/>
        <end position="30"/>
    </location>
</feature>
<keyword evidence="1" id="KW-1133">Transmembrane helix</keyword>